<evidence type="ECO:0000313" key="8">
    <source>
        <dbReference type="EMBL" id="GBN67029.1"/>
    </source>
</evidence>
<dbReference type="InterPro" id="IPR041577">
    <property type="entry name" value="RT_RNaseH_2"/>
</dbReference>
<name>A0A4Y2QV77_ARAVE</name>
<evidence type="ECO:0000256" key="1">
    <source>
        <dbReference type="ARBA" id="ARBA00012493"/>
    </source>
</evidence>
<dbReference type="PANTHER" id="PTHR37984">
    <property type="entry name" value="PROTEIN CBG26694"/>
    <property type="match status" value="1"/>
</dbReference>
<dbReference type="Pfam" id="PF17921">
    <property type="entry name" value="Integrase_H2C2"/>
    <property type="match status" value="1"/>
</dbReference>
<dbReference type="FunFam" id="3.10.20.370:FF:000001">
    <property type="entry name" value="Retrovirus-related Pol polyprotein from transposon 17.6-like protein"/>
    <property type="match status" value="1"/>
</dbReference>
<dbReference type="GO" id="GO:0004519">
    <property type="term" value="F:endonuclease activity"/>
    <property type="evidence" value="ECO:0007669"/>
    <property type="project" value="UniProtKB-KW"/>
</dbReference>
<reference evidence="8 9" key="1">
    <citation type="journal article" date="2019" name="Sci. Rep.">
        <title>Orb-weaving spider Araneus ventricosus genome elucidates the spidroin gene catalogue.</title>
        <authorList>
            <person name="Kono N."/>
            <person name="Nakamura H."/>
            <person name="Ohtoshi R."/>
            <person name="Moran D.A.P."/>
            <person name="Shinohara A."/>
            <person name="Yoshida Y."/>
            <person name="Fujiwara M."/>
            <person name="Mori M."/>
            <person name="Tomita M."/>
            <person name="Arakawa K."/>
        </authorList>
    </citation>
    <scope>NUCLEOTIDE SEQUENCE [LARGE SCALE GENOMIC DNA]</scope>
</reference>
<protein>
    <recommendedName>
        <fullName evidence="1">RNA-directed DNA polymerase</fullName>
        <ecNumber evidence="1">2.7.7.49</ecNumber>
    </recommendedName>
</protein>
<dbReference type="Pfam" id="PF00078">
    <property type="entry name" value="RVT_1"/>
    <property type="match status" value="1"/>
</dbReference>
<evidence type="ECO:0000256" key="2">
    <source>
        <dbReference type="ARBA" id="ARBA00022695"/>
    </source>
</evidence>
<dbReference type="InterPro" id="IPR036397">
    <property type="entry name" value="RNaseH_sf"/>
</dbReference>
<dbReference type="FunFam" id="3.30.420.10:FF:000063">
    <property type="entry name" value="Retrovirus-related Pol polyprotein from transposon 297-like Protein"/>
    <property type="match status" value="1"/>
</dbReference>
<evidence type="ECO:0000256" key="6">
    <source>
        <dbReference type="SAM" id="MobiDB-lite"/>
    </source>
</evidence>
<keyword evidence="3" id="KW-0540">Nuclease</keyword>
<accession>A0A4Y2QV77</accession>
<evidence type="ECO:0000313" key="9">
    <source>
        <dbReference type="Proteomes" id="UP000499080"/>
    </source>
</evidence>
<dbReference type="EC" id="2.7.7.49" evidence="1"/>
<evidence type="ECO:0000256" key="5">
    <source>
        <dbReference type="ARBA" id="ARBA00022918"/>
    </source>
</evidence>
<keyword evidence="2" id="KW-0548">Nucleotidyltransferase</keyword>
<dbReference type="Gene3D" id="1.10.340.70">
    <property type="match status" value="1"/>
</dbReference>
<dbReference type="FunFam" id="1.10.340.70:FF:000003">
    <property type="entry name" value="Protein CBG25708"/>
    <property type="match status" value="1"/>
</dbReference>
<dbReference type="Gene3D" id="3.10.10.10">
    <property type="entry name" value="HIV Type 1 Reverse Transcriptase, subunit A, domain 1"/>
    <property type="match status" value="1"/>
</dbReference>
<organism evidence="8 9">
    <name type="scientific">Araneus ventricosus</name>
    <name type="common">Orbweaver spider</name>
    <name type="synonym">Epeira ventricosa</name>
    <dbReference type="NCBI Taxonomy" id="182803"/>
    <lineage>
        <taxon>Eukaryota</taxon>
        <taxon>Metazoa</taxon>
        <taxon>Ecdysozoa</taxon>
        <taxon>Arthropoda</taxon>
        <taxon>Chelicerata</taxon>
        <taxon>Arachnida</taxon>
        <taxon>Araneae</taxon>
        <taxon>Araneomorphae</taxon>
        <taxon>Entelegynae</taxon>
        <taxon>Araneoidea</taxon>
        <taxon>Araneidae</taxon>
        <taxon>Araneus</taxon>
    </lineage>
</organism>
<dbReference type="CDD" id="cd01647">
    <property type="entry name" value="RT_LTR"/>
    <property type="match status" value="1"/>
</dbReference>
<dbReference type="InterPro" id="IPR050951">
    <property type="entry name" value="Retrovirus_Pol_polyprotein"/>
</dbReference>
<dbReference type="PROSITE" id="PS50994">
    <property type="entry name" value="INTEGRASE"/>
    <property type="match status" value="1"/>
</dbReference>
<dbReference type="SUPFAM" id="SSF53098">
    <property type="entry name" value="Ribonuclease H-like"/>
    <property type="match status" value="1"/>
</dbReference>
<keyword evidence="4" id="KW-0255">Endonuclease</keyword>
<proteinExistence type="predicted"/>
<evidence type="ECO:0000256" key="4">
    <source>
        <dbReference type="ARBA" id="ARBA00022759"/>
    </source>
</evidence>
<feature type="compositionally biased region" description="Polar residues" evidence="6">
    <location>
        <begin position="1084"/>
        <end position="1102"/>
    </location>
</feature>
<evidence type="ECO:0000259" key="7">
    <source>
        <dbReference type="PROSITE" id="PS50994"/>
    </source>
</evidence>
<dbReference type="InterPro" id="IPR001584">
    <property type="entry name" value="Integrase_cat-core"/>
</dbReference>
<feature type="compositionally biased region" description="Basic and acidic residues" evidence="6">
    <location>
        <begin position="1046"/>
        <end position="1057"/>
    </location>
</feature>
<feature type="domain" description="Integrase catalytic" evidence="7">
    <location>
        <begin position="839"/>
        <end position="1006"/>
    </location>
</feature>
<dbReference type="CDD" id="cd09274">
    <property type="entry name" value="RNase_HI_RT_Ty3"/>
    <property type="match status" value="1"/>
</dbReference>
<keyword evidence="5" id="KW-0695">RNA-directed DNA polymerase</keyword>
<dbReference type="EMBL" id="BGPR01014862">
    <property type="protein sequence ID" value="GBN67029.1"/>
    <property type="molecule type" value="Genomic_DNA"/>
</dbReference>
<dbReference type="Pfam" id="PF17919">
    <property type="entry name" value="RT_RNaseH_2"/>
    <property type="match status" value="1"/>
</dbReference>
<dbReference type="GO" id="GO:0003676">
    <property type="term" value="F:nucleic acid binding"/>
    <property type="evidence" value="ECO:0007669"/>
    <property type="project" value="InterPro"/>
</dbReference>
<keyword evidence="9" id="KW-1185">Reference proteome</keyword>
<dbReference type="InterPro" id="IPR041588">
    <property type="entry name" value="Integrase_H2C2"/>
</dbReference>
<comment type="caution">
    <text evidence="8">The sequence shown here is derived from an EMBL/GenBank/DDBJ whole genome shotgun (WGS) entry which is preliminary data.</text>
</comment>
<dbReference type="PANTHER" id="PTHR37984:SF9">
    <property type="entry name" value="INTEGRASE CATALYTIC DOMAIN-CONTAINING PROTEIN"/>
    <property type="match status" value="1"/>
</dbReference>
<keyword evidence="4" id="KW-0378">Hydrolase</keyword>
<evidence type="ECO:0000256" key="3">
    <source>
        <dbReference type="ARBA" id="ARBA00022722"/>
    </source>
</evidence>
<dbReference type="InterPro" id="IPR043502">
    <property type="entry name" value="DNA/RNA_pol_sf"/>
</dbReference>
<dbReference type="GO" id="GO:0015074">
    <property type="term" value="P:DNA integration"/>
    <property type="evidence" value="ECO:0007669"/>
    <property type="project" value="InterPro"/>
</dbReference>
<feature type="region of interest" description="Disordered" evidence="6">
    <location>
        <begin position="1046"/>
        <end position="1123"/>
    </location>
</feature>
<sequence length="1123" mass="127490">MAALHINPPENFTFSTPSNWSKWKMRFERYRIASGSSTKTGNEQVNSLLYIMGEQAEDIFSSFGLSETEQDDFDIVVKKFNDHFVVKKNTIFERAQFNKRVQLDGESVNTFITALYTLSEHCEYGVLHDELIRDRIVVGIRDKNLSEKLQLDADLTLTKVIERVRLSEVVKEQQEKMIEKDNASVNAISPNKPAKFLKQKPSSGARKQNNVFQNAKLEPPDKILCGPDRNPLKTLGKFKTNIEYKGKRCTEEIYVISNLQTCLLGKPALFSLGLGPNLNSICQISAADPKAKFPELFKGLGVMKGCYSIKLKPGAIPFAITCPRRVPIPLLKQTKAELERMVEEKVIIPVLKPTEWCAPVVIVPKSDGNVRICVDLIELNKNVMRELHPLPKAEYSLNLLTEAKIFSKLDANSGFWQIPLDKKSSYLTTFITPFGRFRFQRLPFGISSAPEHFQRRMSQMLEGHIIDGQGIHPDPDKIAAIENYQPPTNKKALKQLLGMANYLARFVPNYSDILFPLTSMLSNKMTFVWEAPQEAAFQKLKKILSSDPVLMIFDPGKETTVTTDASSYGLGATICQKQAGGRRSVIAYASRTLTPTESRYAQIEKEALAVVWGCEKFRDYLTGMHFKIETDHKPLIPIFSKKNLDDLSPRLQRIKLRMMKFSYTIVHIPGKELFAADALSRNPQKVPYKREELEAEIDAFIQMITSSLPASSRRLDELRVAQLKDETCQKLTDYVLKGWPSKKEVNTLCAPYWQNRYEISVQDGLLMRGCRIIIPKSHQAEVLNQIHEGHLGITKCRARARCSVYWPGISKEIEEKIKSCTACIQESSNRHQPLIPTSFPERPWEVLGLDLFKYKNSWYLLISDYYSRYPEIARLDRLTSAEIINHCKSIFSRHGIPDVVRSDNGPQFDPVKTVEFKDFAKSYGFTHISSSPKFSQSNGLIEAAVKTVKARIKKSRDPYLALMAYRATPLESGFSPSELLMGRRINTTLPIAKTQLQPYSVNKKVLEAKEERRIEGKKMNYDKHHGVRNLDELDPGQNVWITDRRKEPKAPDFHPEPEPEDDSDVTGYQHSPADADPGCPPLMSSPQSPKTYPERASSSTEVSPDPYVNRSGRTVRPPERLDL</sequence>
<dbReference type="AlphaFoldDB" id="A0A4Y2QV77"/>
<dbReference type="Proteomes" id="UP000499080">
    <property type="component" value="Unassembled WGS sequence"/>
</dbReference>
<dbReference type="InterPro" id="IPR043128">
    <property type="entry name" value="Rev_trsase/Diguanyl_cyclase"/>
</dbReference>
<dbReference type="Gene3D" id="3.30.70.270">
    <property type="match status" value="2"/>
</dbReference>
<dbReference type="GO" id="GO:0042575">
    <property type="term" value="C:DNA polymerase complex"/>
    <property type="evidence" value="ECO:0007669"/>
    <property type="project" value="UniProtKB-ARBA"/>
</dbReference>
<gene>
    <name evidence="8" type="primary">TY3B-I_1057</name>
    <name evidence="8" type="ORF">AVEN_3553_1</name>
</gene>
<dbReference type="SUPFAM" id="SSF56672">
    <property type="entry name" value="DNA/RNA polymerases"/>
    <property type="match status" value="1"/>
</dbReference>
<keyword evidence="2" id="KW-0808">Transferase</keyword>
<dbReference type="OrthoDB" id="6437448at2759"/>
<dbReference type="GO" id="GO:0003964">
    <property type="term" value="F:RNA-directed DNA polymerase activity"/>
    <property type="evidence" value="ECO:0007669"/>
    <property type="project" value="UniProtKB-KW"/>
</dbReference>
<dbReference type="FunFam" id="3.30.70.270:FF:000026">
    <property type="entry name" value="Transposon Ty3-G Gag-Pol polyprotein"/>
    <property type="match status" value="1"/>
</dbReference>
<dbReference type="InterPro" id="IPR000477">
    <property type="entry name" value="RT_dom"/>
</dbReference>
<dbReference type="Gene3D" id="3.30.420.10">
    <property type="entry name" value="Ribonuclease H-like superfamily/Ribonuclease H"/>
    <property type="match status" value="1"/>
</dbReference>
<dbReference type="InterPro" id="IPR012337">
    <property type="entry name" value="RNaseH-like_sf"/>
</dbReference>